<feature type="active site" evidence="9">
    <location>
        <position position="138"/>
    </location>
</feature>
<keyword evidence="8 9" id="KW-0472">Membrane</keyword>
<evidence type="ECO:0000313" key="12">
    <source>
        <dbReference type="EMBL" id="GAA6268692.1"/>
    </source>
</evidence>
<evidence type="ECO:0000256" key="6">
    <source>
        <dbReference type="ARBA" id="ARBA00022801"/>
    </source>
</evidence>
<gene>
    <name evidence="9 12" type="primary">lspA</name>
    <name evidence="12" type="ORF">F130042H8_17520</name>
</gene>
<reference evidence="12 13" key="1">
    <citation type="submission" date="2024-04" db="EMBL/GenBank/DDBJ databases">
        <title>Defined microbial consortia suppress multidrug-resistant proinflammatory Enterobacteriaceae via ecological control.</title>
        <authorList>
            <person name="Furuichi M."/>
            <person name="Kawaguchi T."/>
            <person name="Pust M."/>
            <person name="Yasuma K."/>
            <person name="Plichta D."/>
            <person name="Hasegawa N."/>
            <person name="Ohya T."/>
            <person name="Bhattarai S."/>
            <person name="Sasajima S."/>
            <person name="Aoto Y."/>
            <person name="Tuganbaev T."/>
            <person name="Yaginuma M."/>
            <person name="Ueda M."/>
            <person name="Okahashi N."/>
            <person name="Amafuji K."/>
            <person name="Kiridooshi Y."/>
            <person name="Sugita K."/>
            <person name="Strazar M."/>
            <person name="Skelly A."/>
            <person name="Suda W."/>
            <person name="Hattori M."/>
            <person name="Nakamoto N."/>
            <person name="Caballero S."/>
            <person name="Norman J."/>
            <person name="Olle B."/>
            <person name="Tanoue T."/>
            <person name="Arita M."/>
            <person name="Bucci V."/>
            <person name="Atarashi K."/>
            <person name="Xavier R."/>
            <person name="Honda K."/>
        </authorList>
    </citation>
    <scope>NUCLEOTIDE SEQUENCE [LARGE SCALE GENOMIC DNA]</scope>
    <source>
        <strain evidence="13">f13</strain>
    </source>
</reference>
<sequence>MNSKRRSLLVSSFIGFAILVGLDQWTKGLAVHYLKGQEPFVLIKGVFELSYLENRGAAFGMMQNRQIFFFFIAAVVLAAILYMMWRMPEDKRYRPLAVCLMLVAAGAVGNMIDRVSQGFVVDFLYFRLIDFPVFNVADCYVTIAAFCLVILVMFYYSDEDLACFQPGRKAGKEQDS</sequence>
<dbReference type="EC" id="3.4.23.36" evidence="9"/>
<feature type="transmembrane region" description="Helical" evidence="9">
    <location>
        <begin position="132"/>
        <end position="156"/>
    </location>
</feature>
<keyword evidence="2 9" id="KW-1003">Cell membrane</keyword>
<keyword evidence="3 9" id="KW-0645">Protease</keyword>
<evidence type="ECO:0000256" key="7">
    <source>
        <dbReference type="ARBA" id="ARBA00022989"/>
    </source>
</evidence>
<dbReference type="RefSeq" id="WP_178302313.1">
    <property type="nucleotide sequence ID" value="NZ_BAABXL010000001.1"/>
</dbReference>
<comment type="pathway">
    <text evidence="9">Protein modification; lipoprotein biosynthesis (signal peptide cleavage).</text>
</comment>
<evidence type="ECO:0000256" key="11">
    <source>
        <dbReference type="RuleBase" id="RU004181"/>
    </source>
</evidence>
<dbReference type="EMBL" id="BAABXL010000001">
    <property type="protein sequence ID" value="GAA6268692.1"/>
    <property type="molecule type" value="Genomic_DNA"/>
</dbReference>
<keyword evidence="5 9" id="KW-0064">Aspartyl protease</keyword>
<keyword evidence="7 9" id="KW-1133">Transmembrane helix</keyword>
<dbReference type="Proteomes" id="UP001600894">
    <property type="component" value="Unassembled WGS sequence"/>
</dbReference>
<evidence type="ECO:0000256" key="10">
    <source>
        <dbReference type="RuleBase" id="RU000594"/>
    </source>
</evidence>
<evidence type="ECO:0000256" key="2">
    <source>
        <dbReference type="ARBA" id="ARBA00022475"/>
    </source>
</evidence>
<dbReference type="PANTHER" id="PTHR33695">
    <property type="entry name" value="LIPOPROTEIN SIGNAL PEPTIDASE"/>
    <property type="match status" value="1"/>
</dbReference>
<dbReference type="NCBIfam" id="TIGR00077">
    <property type="entry name" value="lspA"/>
    <property type="match status" value="1"/>
</dbReference>
<comment type="similarity">
    <text evidence="1 9 11">Belongs to the peptidase A8 family.</text>
</comment>
<evidence type="ECO:0000256" key="4">
    <source>
        <dbReference type="ARBA" id="ARBA00022692"/>
    </source>
</evidence>
<comment type="subcellular location">
    <subcellularLocation>
        <location evidence="9">Cell membrane</location>
        <topology evidence="9">Multi-pass membrane protein</topology>
    </subcellularLocation>
</comment>
<evidence type="ECO:0000256" key="8">
    <source>
        <dbReference type="ARBA" id="ARBA00023136"/>
    </source>
</evidence>
<protein>
    <recommendedName>
        <fullName evidence="9">Lipoprotein signal peptidase</fullName>
        <ecNumber evidence="9">3.4.23.36</ecNumber>
    </recommendedName>
    <alternativeName>
        <fullName evidence="9">Prolipoprotein signal peptidase</fullName>
    </alternativeName>
    <alternativeName>
        <fullName evidence="9">Signal peptidase II</fullName>
        <shortName evidence="9">SPase II</shortName>
    </alternativeName>
</protein>
<feature type="active site" evidence="9">
    <location>
        <position position="122"/>
    </location>
</feature>
<dbReference type="InterPro" id="IPR001872">
    <property type="entry name" value="Peptidase_A8"/>
</dbReference>
<organism evidence="12 13">
    <name type="scientific">Enterocloster alcoholdehydrogenati</name>
    <dbReference type="NCBI Taxonomy" id="2547410"/>
    <lineage>
        <taxon>Bacteria</taxon>
        <taxon>Bacillati</taxon>
        <taxon>Bacillota</taxon>
        <taxon>Clostridia</taxon>
        <taxon>Lachnospirales</taxon>
        <taxon>Lachnospiraceae</taxon>
        <taxon>Enterocloster</taxon>
    </lineage>
</organism>
<evidence type="ECO:0000256" key="9">
    <source>
        <dbReference type="HAMAP-Rule" id="MF_00161"/>
    </source>
</evidence>
<keyword evidence="4 9" id="KW-0812">Transmembrane</keyword>
<dbReference type="PROSITE" id="PS00855">
    <property type="entry name" value="SPASE_II"/>
    <property type="match status" value="1"/>
</dbReference>
<comment type="catalytic activity">
    <reaction evidence="9 10">
        <text>Release of signal peptides from bacterial membrane prolipoproteins. Hydrolyzes -Xaa-Yaa-Zaa-|-(S,diacylglyceryl)Cys-, in which Xaa is hydrophobic (preferably Leu), and Yaa (Ala or Ser) and Zaa (Gly or Ala) have small, neutral side chains.</text>
        <dbReference type="EC" id="3.4.23.36"/>
    </reaction>
</comment>
<evidence type="ECO:0000256" key="3">
    <source>
        <dbReference type="ARBA" id="ARBA00022670"/>
    </source>
</evidence>
<comment type="function">
    <text evidence="9 10">This protein specifically catalyzes the removal of signal peptides from prolipoproteins.</text>
</comment>
<keyword evidence="6 9" id="KW-0378">Hydrolase</keyword>
<evidence type="ECO:0000313" key="13">
    <source>
        <dbReference type="Proteomes" id="UP001600894"/>
    </source>
</evidence>
<feature type="transmembrane region" description="Helical" evidence="9">
    <location>
        <begin position="67"/>
        <end position="84"/>
    </location>
</feature>
<dbReference type="Pfam" id="PF01252">
    <property type="entry name" value="Peptidase_A8"/>
    <property type="match status" value="1"/>
</dbReference>
<keyword evidence="13" id="KW-1185">Reference proteome</keyword>
<dbReference type="HAMAP" id="MF_00161">
    <property type="entry name" value="LspA"/>
    <property type="match status" value="1"/>
</dbReference>
<evidence type="ECO:0000256" key="1">
    <source>
        <dbReference type="ARBA" id="ARBA00006139"/>
    </source>
</evidence>
<name>A0ABQ0AXE4_9FIRM</name>
<accession>A0ABQ0AXE4</accession>
<dbReference type="PRINTS" id="PR00781">
    <property type="entry name" value="LIPOSIGPTASE"/>
</dbReference>
<feature type="transmembrane region" description="Helical" evidence="9">
    <location>
        <begin position="96"/>
        <end position="112"/>
    </location>
</feature>
<comment type="caution">
    <text evidence="12">The sequence shown here is derived from an EMBL/GenBank/DDBJ whole genome shotgun (WGS) entry which is preliminary data.</text>
</comment>
<dbReference type="PANTHER" id="PTHR33695:SF1">
    <property type="entry name" value="LIPOPROTEIN SIGNAL PEPTIDASE"/>
    <property type="match status" value="1"/>
</dbReference>
<comment type="caution">
    <text evidence="9">Lacks conserved residue(s) required for the propagation of feature annotation.</text>
</comment>
<proteinExistence type="inferred from homology"/>
<evidence type="ECO:0000256" key="5">
    <source>
        <dbReference type="ARBA" id="ARBA00022750"/>
    </source>
</evidence>